<dbReference type="Proteomes" id="UP001064048">
    <property type="component" value="Chromosome 12"/>
</dbReference>
<name>A0ACC0JWJ5_CHOFU</name>
<evidence type="ECO:0000313" key="1">
    <source>
        <dbReference type="EMBL" id="KAI8428493.1"/>
    </source>
</evidence>
<gene>
    <name evidence="1" type="ORF">MSG28_007285</name>
</gene>
<accession>A0ACC0JWJ5</accession>
<proteinExistence type="predicted"/>
<organism evidence="1 2">
    <name type="scientific">Choristoneura fumiferana</name>
    <name type="common">Spruce budworm moth</name>
    <name type="synonym">Archips fumiferana</name>
    <dbReference type="NCBI Taxonomy" id="7141"/>
    <lineage>
        <taxon>Eukaryota</taxon>
        <taxon>Metazoa</taxon>
        <taxon>Ecdysozoa</taxon>
        <taxon>Arthropoda</taxon>
        <taxon>Hexapoda</taxon>
        <taxon>Insecta</taxon>
        <taxon>Pterygota</taxon>
        <taxon>Neoptera</taxon>
        <taxon>Endopterygota</taxon>
        <taxon>Lepidoptera</taxon>
        <taxon>Glossata</taxon>
        <taxon>Ditrysia</taxon>
        <taxon>Tortricoidea</taxon>
        <taxon>Tortricidae</taxon>
        <taxon>Tortricinae</taxon>
        <taxon>Choristoneura</taxon>
    </lineage>
</organism>
<sequence>MPDGKGEPHLVDLHAPVERQNPTNPQVIVNGNANTIWNSNYNGNRQLKVIVHGWNSDGNSDLNPAITAAFLATVDANVIVVDWRSLANSLYTIAANGVPSVGQHLGNFLIWLINTGGGNWNNVHLVGFSLGAHVVGVAGRQAGGWPMRVTGKFYDTFLYNALNGNSGTYVECIHTDGGLLGINDPICNANFYPNGGNNPQPGCWISTCSHSRAHQLFASTVYTNHLVGRLCTNFNQATNNQCSGSTLNMGNGILGKQGNGLYGLSTGANWPY</sequence>
<comment type="caution">
    <text evidence="1">The sequence shown here is derived from an EMBL/GenBank/DDBJ whole genome shotgun (WGS) entry which is preliminary data.</text>
</comment>
<protein>
    <submittedName>
        <fullName evidence="1">Uncharacterized protein</fullName>
    </submittedName>
</protein>
<keyword evidence="2" id="KW-1185">Reference proteome</keyword>
<evidence type="ECO:0000313" key="2">
    <source>
        <dbReference type="Proteomes" id="UP001064048"/>
    </source>
</evidence>
<reference evidence="1 2" key="1">
    <citation type="journal article" date="2022" name="Genome Biol. Evol.">
        <title>The Spruce Budworm Genome: Reconstructing the Evolutionary History of Antifreeze Proteins.</title>
        <authorList>
            <person name="Beliveau C."/>
            <person name="Gagne P."/>
            <person name="Picq S."/>
            <person name="Vernygora O."/>
            <person name="Keeling C.I."/>
            <person name="Pinkney K."/>
            <person name="Doucet D."/>
            <person name="Wen F."/>
            <person name="Johnston J.S."/>
            <person name="Maaroufi H."/>
            <person name="Boyle B."/>
            <person name="Laroche J."/>
            <person name="Dewar K."/>
            <person name="Juretic N."/>
            <person name="Blackburn G."/>
            <person name="Nisole A."/>
            <person name="Brunet B."/>
            <person name="Brandao M."/>
            <person name="Lumley L."/>
            <person name="Duan J."/>
            <person name="Quan G."/>
            <person name="Lucarotti C.J."/>
            <person name="Roe A.D."/>
            <person name="Sperling F.A.H."/>
            <person name="Levesque R.C."/>
            <person name="Cusson M."/>
        </authorList>
    </citation>
    <scope>NUCLEOTIDE SEQUENCE [LARGE SCALE GENOMIC DNA]</scope>
    <source>
        <strain evidence="1">Glfc:IPQL:Cfum</strain>
    </source>
</reference>
<dbReference type="EMBL" id="CM046112">
    <property type="protein sequence ID" value="KAI8428493.1"/>
    <property type="molecule type" value="Genomic_DNA"/>
</dbReference>